<feature type="transmembrane region" description="Helical" evidence="1">
    <location>
        <begin position="109"/>
        <end position="134"/>
    </location>
</feature>
<keyword evidence="3" id="KW-1185">Reference proteome</keyword>
<evidence type="ECO:0000256" key="1">
    <source>
        <dbReference type="SAM" id="Phobius"/>
    </source>
</evidence>
<evidence type="ECO:0000313" key="2">
    <source>
        <dbReference type="EMBL" id="OPJ58346.1"/>
    </source>
</evidence>
<accession>A0A1V4IEI4</accession>
<gene>
    <name evidence="2" type="ORF">CLORY_36400</name>
</gene>
<dbReference type="Proteomes" id="UP000190080">
    <property type="component" value="Unassembled WGS sequence"/>
</dbReference>
<keyword evidence="1" id="KW-0812">Transmembrane</keyword>
<comment type="caution">
    <text evidence="2">The sequence shown here is derived from an EMBL/GenBank/DDBJ whole genome shotgun (WGS) entry which is preliminary data.</text>
</comment>
<dbReference type="EMBL" id="MZGV01000058">
    <property type="protein sequence ID" value="OPJ58346.1"/>
    <property type="molecule type" value="Genomic_DNA"/>
</dbReference>
<keyword evidence="1" id="KW-1133">Transmembrane helix</keyword>
<reference evidence="2 3" key="1">
    <citation type="submission" date="2017-03" db="EMBL/GenBank/DDBJ databases">
        <title>Genome sequence of Clostridium oryzae DSM 28571.</title>
        <authorList>
            <person name="Poehlein A."/>
            <person name="Daniel R."/>
        </authorList>
    </citation>
    <scope>NUCLEOTIDE SEQUENCE [LARGE SCALE GENOMIC DNA]</scope>
    <source>
        <strain evidence="2 3">DSM 28571</strain>
    </source>
</reference>
<name>A0A1V4IEI4_9CLOT</name>
<dbReference type="STRING" id="1450648.CLORY_36400"/>
<proteinExistence type="predicted"/>
<sequence length="139" mass="16192">MKQRRNVSVKFVNTVPPDIIPILGSSVLKKKNSLLFLVMAPYSLEDKFETPDTQVTKGFTVRSKHPTQSTDEMKTMIQDARIAASYNLLNFSEILDQNRNMIFIGYKKFNFIFLLVFYIYGSIILFILKINIIYCVFYK</sequence>
<organism evidence="2 3">
    <name type="scientific">Clostridium oryzae</name>
    <dbReference type="NCBI Taxonomy" id="1450648"/>
    <lineage>
        <taxon>Bacteria</taxon>
        <taxon>Bacillati</taxon>
        <taxon>Bacillota</taxon>
        <taxon>Clostridia</taxon>
        <taxon>Eubacteriales</taxon>
        <taxon>Clostridiaceae</taxon>
        <taxon>Clostridium</taxon>
    </lineage>
</organism>
<protein>
    <submittedName>
        <fullName evidence="2">Uncharacterized protein</fullName>
    </submittedName>
</protein>
<keyword evidence="1" id="KW-0472">Membrane</keyword>
<evidence type="ECO:0000313" key="3">
    <source>
        <dbReference type="Proteomes" id="UP000190080"/>
    </source>
</evidence>
<dbReference type="AlphaFoldDB" id="A0A1V4IEI4"/>